<sequence>MRLLVCGDLHLKPAASDYDLDAVSPPEGVDAALIVGDLTHRAGDDDADLARRFVERLAPDVPVVYVPGNHDPAPMPEGVVDPVDGATAGHLSARTLGDLAVVGWGCERRSLTPPLPQTEFDALDPRSVPREDRRYEADRIAEDLLDACHRVVSGSASVREAAASLGIADDEAAAFHRGVEAIEATYERLSERLRGRSDALLATHQPPFGASFDRHHAVGERETDREHLHTGSIALALAVRDHDVFAAFSGHSHEFGYDAGEAADGRPHLLNLGFRGVGVVTVDPARGEFAFTRR</sequence>
<gene>
    <name evidence="2" type="ORF">SAMN04487937_1950</name>
</gene>
<accession>A0A1I6GQ71</accession>
<keyword evidence="3" id="KW-1185">Reference proteome</keyword>
<protein>
    <submittedName>
        <fullName evidence="2">Calcineurin-like phosphoesterase</fullName>
    </submittedName>
</protein>
<evidence type="ECO:0000313" key="2">
    <source>
        <dbReference type="EMBL" id="SFR44286.1"/>
    </source>
</evidence>
<dbReference type="OrthoDB" id="50367at2157"/>
<dbReference type="Gene3D" id="3.60.21.10">
    <property type="match status" value="1"/>
</dbReference>
<dbReference type="SUPFAM" id="SSF56300">
    <property type="entry name" value="Metallo-dependent phosphatases"/>
    <property type="match status" value="1"/>
</dbReference>
<organism evidence="2 3">
    <name type="scientific">Halorubrum sodomense</name>
    <dbReference type="NCBI Taxonomy" id="35743"/>
    <lineage>
        <taxon>Archaea</taxon>
        <taxon>Methanobacteriati</taxon>
        <taxon>Methanobacteriota</taxon>
        <taxon>Stenosarchaea group</taxon>
        <taxon>Halobacteria</taxon>
        <taxon>Halobacteriales</taxon>
        <taxon>Haloferacaceae</taxon>
        <taxon>Halorubrum</taxon>
    </lineage>
</organism>
<dbReference type="Proteomes" id="UP000198932">
    <property type="component" value="Unassembled WGS sequence"/>
</dbReference>
<evidence type="ECO:0000259" key="1">
    <source>
        <dbReference type="Pfam" id="PF00149"/>
    </source>
</evidence>
<reference evidence="3" key="1">
    <citation type="submission" date="2016-10" db="EMBL/GenBank/DDBJ databases">
        <authorList>
            <person name="Varghese N."/>
            <person name="Submissions S."/>
        </authorList>
    </citation>
    <scope>NUCLEOTIDE SEQUENCE [LARGE SCALE GENOMIC DNA]</scope>
    <source>
        <strain evidence="3">RD 26</strain>
    </source>
</reference>
<dbReference type="InterPro" id="IPR029052">
    <property type="entry name" value="Metallo-depent_PP-like"/>
</dbReference>
<dbReference type="InterPro" id="IPR004843">
    <property type="entry name" value="Calcineurin-like_PHP"/>
</dbReference>
<feature type="domain" description="Calcineurin-like phosphoesterase" evidence="1">
    <location>
        <begin position="1"/>
        <end position="254"/>
    </location>
</feature>
<evidence type="ECO:0000313" key="3">
    <source>
        <dbReference type="Proteomes" id="UP000198932"/>
    </source>
</evidence>
<dbReference type="GO" id="GO:0016787">
    <property type="term" value="F:hydrolase activity"/>
    <property type="evidence" value="ECO:0007669"/>
    <property type="project" value="InterPro"/>
</dbReference>
<dbReference type="STRING" id="35743.SAMN04487937_1950"/>
<name>A0A1I6GQ71_HALSD</name>
<dbReference type="RefSeq" id="WP_092921468.1">
    <property type="nucleotide sequence ID" value="NZ_FOYN01000003.1"/>
</dbReference>
<dbReference type="Pfam" id="PF00149">
    <property type="entry name" value="Metallophos"/>
    <property type="match status" value="1"/>
</dbReference>
<dbReference type="CDD" id="cd00838">
    <property type="entry name" value="MPP_superfamily"/>
    <property type="match status" value="1"/>
</dbReference>
<dbReference type="AlphaFoldDB" id="A0A1I6GQ71"/>
<proteinExistence type="predicted"/>
<dbReference type="EMBL" id="FOYN01000003">
    <property type="protein sequence ID" value="SFR44286.1"/>
    <property type="molecule type" value="Genomic_DNA"/>
</dbReference>